<name>A0A3M7R622_BRAPC</name>
<dbReference type="SUPFAM" id="SSF48619">
    <property type="entry name" value="Phospholipase A2, PLA2"/>
    <property type="match status" value="1"/>
</dbReference>
<keyword evidence="3" id="KW-1185">Reference proteome</keyword>
<dbReference type="Proteomes" id="UP000276133">
    <property type="component" value="Unassembled WGS sequence"/>
</dbReference>
<organism evidence="2 3">
    <name type="scientific">Brachionus plicatilis</name>
    <name type="common">Marine rotifer</name>
    <name type="synonym">Brachionus muelleri</name>
    <dbReference type="NCBI Taxonomy" id="10195"/>
    <lineage>
        <taxon>Eukaryota</taxon>
        <taxon>Metazoa</taxon>
        <taxon>Spiralia</taxon>
        <taxon>Gnathifera</taxon>
        <taxon>Rotifera</taxon>
        <taxon>Eurotatoria</taxon>
        <taxon>Monogononta</taxon>
        <taxon>Pseudotrocha</taxon>
        <taxon>Ploima</taxon>
        <taxon>Brachionidae</taxon>
        <taxon>Brachionus</taxon>
    </lineage>
</organism>
<protein>
    <submittedName>
        <fullName evidence="2">Uncharacterized protein</fullName>
    </submittedName>
</protein>
<evidence type="ECO:0000313" key="3">
    <source>
        <dbReference type="Proteomes" id="UP000276133"/>
    </source>
</evidence>
<gene>
    <name evidence="2" type="ORF">BpHYR1_028240</name>
</gene>
<proteinExistence type="predicted"/>
<dbReference type="GO" id="GO:0006644">
    <property type="term" value="P:phospholipid metabolic process"/>
    <property type="evidence" value="ECO:0007669"/>
    <property type="project" value="InterPro"/>
</dbReference>
<sequence length="82" mass="9572">MNPKNVIYMILVSAFFHDLCYGYCYGKKFCDDQFESCLSNACYAMSYLQRQLCYGDKNTMVMAVRSIDFLADLTFILIQINF</sequence>
<feature type="signal peptide" evidence="1">
    <location>
        <begin position="1"/>
        <end position="22"/>
    </location>
</feature>
<keyword evidence="1" id="KW-0732">Signal</keyword>
<feature type="chain" id="PRO_5018222953" evidence="1">
    <location>
        <begin position="23"/>
        <end position="82"/>
    </location>
</feature>
<dbReference type="EMBL" id="REGN01004117">
    <property type="protein sequence ID" value="RNA19053.1"/>
    <property type="molecule type" value="Genomic_DNA"/>
</dbReference>
<evidence type="ECO:0000256" key="1">
    <source>
        <dbReference type="SAM" id="SignalP"/>
    </source>
</evidence>
<dbReference type="GO" id="GO:0004623">
    <property type="term" value="F:phospholipase A2 activity"/>
    <property type="evidence" value="ECO:0007669"/>
    <property type="project" value="InterPro"/>
</dbReference>
<dbReference type="InterPro" id="IPR036444">
    <property type="entry name" value="PLipase_A2_dom_sf"/>
</dbReference>
<evidence type="ECO:0000313" key="2">
    <source>
        <dbReference type="EMBL" id="RNA19053.1"/>
    </source>
</evidence>
<dbReference type="GO" id="GO:0050482">
    <property type="term" value="P:arachidonate secretion"/>
    <property type="evidence" value="ECO:0007669"/>
    <property type="project" value="InterPro"/>
</dbReference>
<dbReference type="AlphaFoldDB" id="A0A3M7R622"/>
<reference evidence="2 3" key="1">
    <citation type="journal article" date="2018" name="Sci. Rep.">
        <title>Genomic signatures of local adaptation to the degree of environmental predictability in rotifers.</title>
        <authorList>
            <person name="Franch-Gras L."/>
            <person name="Hahn C."/>
            <person name="Garcia-Roger E.M."/>
            <person name="Carmona M.J."/>
            <person name="Serra M."/>
            <person name="Gomez A."/>
        </authorList>
    </citation>
    <scope>NUCLEOTIDE SEQUENCE [LARGE SCALE GENOMIC DNA]</scope>
    <source>
        <strain evidence="2">HYR1</strain>
    </source>
</reference>
<accession>A0A3M7R622</accession>
<comment type="caution">
    <text evidence="2">The sequence shown here is derived from an EMBL/GenBank/DDBJ whole genome shotgun (WGS) entry which is preliminary data.</text>
</comment>